<dbReference type="RefSeq" id="WP_116853366.1">
    <property type="nucleotide sequence ID" value="NZ_QTJV01000002.1"/>
</dbReference>
<gene>
    <name evidence="1" type="ORF">DXN04_06215</name>
</gene>
<evidence type="ECO:0000313" key="2">
    <source>
        <dbReference type="Proteomes" id="UP000261174"/>
    </source>
</evidence>
<name>A0A3E1P6S0_9BACT</name>
<dbReference type="Proteomes" id="UP000261174">
    <property type="component" value="Unassembled WGS sequence"/>
</dbReference>
<proteinExistence type="predicted"/>
<dbReference type="EMBL" id="QTJV01000002">
    <property type="protein sequence ID" value="RFM35886.1"/>
    <property type="molecule type" value="Genomic_DNA"/>
</dbReference>
<dbReference type="OrthoDB" id="660843at2"/>
<dbReference type="GO" id="GO:0016740">
    <property type="term" value="F:transferase activity"/>
    <property type="evidence" value="ECO:0007669"/>
    <property type="project" value="UniProtKB-KW"/>
</dbReference>
<organism evidence="1 2">
    <name type="scientific">Chitinophaga silvisoli</name>
    <dbReference type="NCBI Taxonomy" id="2291814"/>
    <lineage>
        <taxon>Bacteria</taxon>
        <taxon>Pseudomonadati</taxon>
        <taxon>Bacteroidota</taxon>
        <taxon>Chitinophagia</taxon>
        <taxon>Chitinophagales</taxon>
        <taxon>Chitinophagaceae</taxon>
        <taxon>Chitinophaga</taxon>
    </lineage>
</organism>
<dbReference type="AlphaFoldDB" id="A0A3E1P6S0"/>
<evidence type="ECO:0000313" key="1">
    <source>
        <dbReference type="EMBL" id="RFM35886.1"/>
    </source>
</evidence>
<dbReference type="Gene3D" id="3.40.630.30">
    <property type="match status" value="1"/>
</dbReference>
<keyword evidence="2" id="KW-1185">Reference proteome</keyword>
<protein>
    <submittedName>
        <fullName evidence="1">N-acetyltransferase</fullName>
    </submittedName>
</protein>
<comment type="caution">
    <text evidence="1">The sequence shown here is derived from an EMBL/GenBank/DDBJ whole genome shotgun (WGS) entry which is preliminary data.</text>
</comment>
<sequence length="168" mass="18847">MKINTKFTLGSQQGRDILSHLTRELAIEKFSSLVDEQILTDYIHKHFNKATLIAETNDMSNQWLVVYVDDTPAGYACITSKGERPALLAGKRAMCIADFGVLHKYATPAVIDSLFEKCLSVCQGVDGIWITEYAQNPLILYFESKGFTLTKTGFQATELPLKYVSMIR</sequence>
<reference evidence="1 2" key="1">
    <citation type="submission" date="2018-08" db="EMBL/GenBank/DDBJ databases">
        <title>Chitinophaga sp. K20C18050901, a novel bacterium isolated from forest soil.</title>
        <authorList>
            <person name="Wang C."/>
        </authorList>
    </citation>
    <scope>NUCLEOTIDE SEQUENCE [LARGE SCALE GENOMIC DNA]</scope>
    <source>
        <strain evidence="1 2">K20C18050901</strain>
    </source>
</reference>
<accession>A0A3E1P6S0</accession>
<dbReference type="InterPro" id="IPR016181">
    <property type="entry name" value="Acyl_CoA_acyltransferase"/>
</dbReference>
<dbReference type="SUPFAM" id="SSF55729">
    <property type="entry name" value="Acyl-CoA N-acyltransferases (Nat)"/>
    <property type="match status" value="1"/>
</dbReference>
<keyword evidence="1" id="KW-0808">Transferase</keyword>